<keyword evidence="1" id="KW-1133">Transmembrane helix</keyword>
<name>A0A397UDR2_9GLOM</name>
<dbReference type="OrthoDB" id="2390062at2759"/>
<evidence type="ECO:0000313" key="3">
    <source>
        <dbReference type="Proteomes" id="UP000266673"/>
    </source>
</evidence>
<evidence type="ECO:0000313" key="2">
    <source>
        <dbReference type="EMBL" id="RIB08290.1"/>
    </source>
</evidence>
<keyword evidence="3" id="KW-1185">Reference proteome</keyword>
<dbReference type="EMBL" id="QKWP01001528">
    <property type="protein sequence ID" value="RIB08290.1"/>
    <property type="molecule type" value="Genomic_DNA"/>
</dbReference>
<comment type="caution">
    <text evidence="2">The sequence shown here is derived from an EMBL/GenBank/DDBJ whole genome shotgun (WGS) entry which is preliminary data.</text>
</comment>
<reference evidence="2 3" key="1">
    <citation type="submission" date="2018-06" db="EMBL/GenBank/DDBJ databases">
        <title>Comparative genomics reveals the genomic features of Rhizophagus irregularis, R. cerebriforme, R. diaphanum and Gigaspora rosea, and their symbiotic lifestyle signature.</title>
        <authorList>
            <person name="Morin E."/>
            <person name="San Clemente H."/>
            <person name="Chen E.C.H."/>
            <person name="De La Providencia I."/>
            <person name="Hainaut M."/>
            <person name="Kuo A."/>
            <person name="Kohler A."/>
            <person name="Murat C."/>
            <person name="Tang N."/>
            <person name="Roy S."/>
            <person name="Loubradou J."/>
            <person name="Henrissat B."/>
            <person name="Grigoriev I.V."/>
            <person name="Corradi N."/>
            <person name="Roux C."/>
            <person name="Martin F.M."/>
        </authorList>
    </citation>
    <scope>NUCLEOTIDE SEQUENCE [LARGE SCALE GENOMIC DNA]</scope>
    <source>
        <strain evidence="2 3">DAOM 194757</strain>
    </source>
</reference>
<evidence type="ECO:0000256" key="1">
    <source>
        <dbReference type="SAM" id="Phobius"/>
    </source>
</evidence>
<dbReference type="Proteomes" id="UP000266673">
    <property type="component" value="Unassembled WGS sequence"/>
</dbReference>
<accession>A0A397UDR2</accession>
<proteinExistence type="predicted"/>
<sequence>MAHIDRVGFAWSACIFFAGMHNFLKINPATCNRNKYGISWQSCDDFIYLGLTLILLIQNWPNFHSDYPLCPWIISTAFLKHIFGYARRIIEDFTVLDFLLMNEKILKTIKIEMKGNLIRPDNNDGYNIKLSTFKENLPKELSNFPSVFEIGNRMRETSNAMKSIFYSLGIKIDQDFLLLIQQSIHSLKKNISSNILLEEMSNDFNLPTQEEIEESDLLELDSNQLDDINEVLIKHQQRLLDRSNLSNNLDLSDLSQIDNEEIHLDSELVIEENFFEQINKIDQQSYKISPLTIMQIMSNYRGNF</sequence>
<protein>
    <submittedName>
        <fullName evidence="2">Uncharacterized protein</fullName>
    </submittedName>
</protein>
<dbReference type="AlphaFoldDB" id="A0A397UDR2"/>
<feature type="transmembrane region" description="Helical" evidence="1">
    <location>
        <begin position="7"/>
        <end position="24"/>
    </location>
</feature>
<keyword evidence="1" id="KW-0472">Membrane</keyword>
<keyword evidence="1" id="KW-0812">Transmembrane</keyword>
<gene>
    <name evidence="2" type="ORF">C2G38_2045283</name>
</gene>
<organism evidence="2 3">
    <name type="scientific">Gigaspora rosea</name>
    <dbReference type="NCBI Taxonomy" id="44941"/>
    <lineage>
        <taxon>Eukaryota</taxon>
        <taxon>Fungi</taxon>
        <taxon>Fungi incertae sedis</taxon>
        <taxon>Mucoromycota</taxon>
        <taxon>Glomeromycotina</taxon>
        <taxon>Glomeromycetes</taxon>
        <taxon>Diversisporales</taxon>
        <taxon>Gigasporaceae</taxon>
        <taxon>Gigaspora</taxon>
    </lineage>
</organism>